<evidence type="ECO:0000256" key="2">
    <source>
        <dbReference type="ARBA" id="ARBA00010790"/>
    </source>
</evidence>
<feature type="domain" description="Glucose-methanol-choline oxidoreductase N-terminal" evidence="8">
    <location>
        <begin position="255"/>
        <end position="269"/>
    </location>
</feature>
<dbReference type="EMBL" id="CVQV01000005">
    <property type="protein sequence ID" value="CRK75224.1"/>
    <property type="molecule type" value="Genomic_DNA"/>
</dbReference>
<dbReference type="PANTHER" id="PTHR11552:SF147">
    <property type="entry name" value="CHOLINE DEHYDROGENASE, MITOCHONDRIAL"/>
    <property type="match status" value="1"/>
</dbReference>
<comment type="cofactor">
    <cofactor evidence="1 5">
        <name>FAD</name>
        <dbReference type="ChEBI" id="CHEBI:57692"/>
    </cofactor>
</comment>
<dbReference type="SUPFAM" id="SSF54373">
    <property type="entry name" value="FAD-linked reductases, C-terminal domain"/>
    <property type="match status" value="1"/>
</dbReference>
<keyword evidence="3 6" id="KW-0285">Flavoprotein</keyword>
<organism evidence="9 10">
    <name type="scientific">Nereida ignava</name>
    <dbReference type="NCBI Taxonomy" id="282199"/>
    <lineage>
        <taxon>Bacteria</taxon>
        <taxon>Pseudomonadati</taxon>
        <taxon>Pseudomonadota</taxon>
        <taxon>Alphaproteobacteria</taxon>
        <taxon>Rhodobacterales</taxon>
        <taxon>Roseobacteraceae</taxon>
        <taxon>Nereida</taxon>
    </lineage>
</organism>
<gene>
    <name evidence="9" type="primary">alkJ</name>
    <name evidence="9" type="ORF">NIG5292_01267</name>
</gene>
<dbReference type="EC" id="1.1.99.-" evidence="9"/>
<dbReference type="RefSeq" id="WP_048598619.1">
    <property type="nucleotide sequence ID" value="NZ_CBFHGK010000002.1"/>
</dbReference>
<dbReference type="Gene3D" id="3.30.560.10">
    <property type="entry name" value="Glucose Oxidase, domain 3"/>
    <property type="match status" value="1"/>
</dbReference>
<accession>A0A0U1NKE5</accession>
<evidence type="ECO:0000256" key="6">
    <source>
        <dbReference type="RuleBase" id="RU003968"/>
    </source>
</evidence>
<dbReference type="STRING" id="282199.GCA_001049735_01266"/>
<evidence type="ECO:0000259" key="7">
    <source>
        <dbReference type="PROSITE" id="PS00623"/>
    </source>
</evidence>
<dbReference type="GO" id="GO:0050660">
    <property type="term" value="F:flavin adenine dinucleotide binding"/>
    <property type="evidence" value="ECO:0007669"/>
    <property type="project" value="InterPro"/>
</dbReference>
<dbReference type="AlphaFoldDB" id="A0A0U1NKE5"/>
<evidence type="ECO:0000256" key="3">
    <source>
        <dbReference type="ARBA" id="ARBA00022630"/>
    </source>
</evidence>
<feature type="binding site" evidence="5">
    <location>
        <position position="84"/>
    </location>
    <ligand>
        <name>FAD</name>
        <dbReference type="ChEBI" id="CHEBI:57692"/>
    </ligand>
</feature>
<dbReference type="SUPFAM" id="SSF51905">
    <property type="entry name" value="FAD/NAD(P)-binding domain"/>
    <property type="match status" value="1"/>
</dbReference>
<dbReference type="InterPro" id="IPR036188">
    <property type="entry name" value="FAD/NAD-bd_sf"/>
</dbReference>
<dbReference type="GO" id="GO:0016614">
    <property type="term" value="F:oxidoreductase activity, acting on CH-OH group of donors"/>
    <property type="evidence" value="ECO:0007669"/>
    <property type="project" value="InterPro"/>
</dbReference>
<dbReference type="Pfam" id="PF00732">
    <property type="entry name" value="GMC_oxred_N"/>
    <property type="match status" value="1"/>
</dbReference>
<evidence type="ECO:0000313" key="10">
    <source>
        <dbReference type="Proteomes" id="UP000048949"/>
    </source>
</evidence>
<sequence length="535" mass="58997">MSSEFDYIIVGAGSAGCALANRLSDDGRYSVALVEAGSMDRNLWIHIPVGYFRTMGNSKTDWCYKTEADAGIAGRSISWPRGRVLGGSSSINGLLYVRGQRQDYDHWAQLGCNGWSWEQVGPLFKRSETWNGDHVDDDRGTDGPLSVQKSRLTRPVVDKWLDAAVNAGYKRNPDYNGREQEGVGYFQLTMKKGRRCSSAAAYLRPIRTRKNLHIITDTQTEKVIVERGEAVGIRVKHHGLMEDFFSRKEVILSAGAIGSPQILMLSGIGDPDELMKHGIETKIKIKAVGKNLQDHLQARPVYKTNLSTINVEANNIFKQGIMAMQYALSQRGPMTMAASLGTAFLKTDPRLETPDIQFHIQPWSADKPADGPHRFSAFTASVLQLRPESTGHLSLKSANMDDHPLIYPNYLATNNDCQTIVKGIQIARTIAQSQPIKDHITEEYAPGAGVAFDDHEATLAWARETAVTIYHPTGTCKMGIDDFSVVDPKLKVRGINRLRVADASIMPTIVSGNTNAPCIMIGERAAELILEDAKL</sequence>
<dbReference type="Proteomes" id="UP000048949">
    <property type="component" value="Unassembled WGS sequence"/>
</dbReference>
<dbReference type="PANTHER" id="PTHR11552">
    <property type="entry name" value="GLUCOSE-METHANOL-CHOLINE GMC OXIDOREDUCTASE"/>
    <property type="match status" value="1"/>
</dbReference>
<keyword evidence="9" id="KW-0560">Oxidoreductase</keyword>
<dbReference type="Gene3D" id="3.50.50.60">
    <property type="entry name" value="FAD/NAD(P)-binding domain"/>
    <property type="match status" value="1"/>
</dbReference>
<dbReference type="PROSITE" id="PS00624">
    <property type="entry name" value="GMC_OXRED_2"/>
    <property type="match status" value="1"/>
</dbReference>
<evidence type="ECO:0000313" key="9">
    <source>
        <dbReference type="EMBL" id="CRK75224.1"/>
    </source>
</evidence>
<protein>
    <submittedName>
        <fullName evidence="9">Alcohol dehydrogenase [acceptor]</fullName>
        <ecNumber evidence="9">1.1.99.-</ecNumber>
    </submittedName>
</protein>
<dbReference type="Pfam" id="PF05199">
    <property type="entry name" value="GMC_oxred_C"/>
    <property type="match status" value="1"/>
</dbReference>
<reference evidence="9 10" key="1">
    <citation type="submission" date="2015-04" db="EMBL/GenBank/DDBJ databases">
        <authorList>
            <person name="Syromyatnikov M.Y."/>
            <person name="Popov V.N."/>
        </authorList>
    </citation>
    <scope>NUCLEOTIDE SEQUENCE [LARGE SCALE GENOMIC DNA]</scope>
    <source>
        <strain evidence="9 10">CECT 5292</strain>
    </source>
</reference>
<evidence type="ECO:0000256" key="1">
    <source>
        <dbReference type="ARBA" id="ARBA00001974"/>
    </source>
</evidence>
<keyword evidence="10" id="KW-1185">Reference proteome</keyword>
<dbReference type="InterPro" id="IPR000172">
    <property type="entry name" value="GMC_OxRdtase_N"/>
</dbReference>
<name>A0A0U1NKE5_9RHOB</name>
<dbReference type="InterPro" id="IPR012132">
    <property type="entry name" value="GMC_OxRdtase"/>
</dbReference>
<keyword evidence="4 5" id="KW-0274">FAD</keyword>
<dbReference type="PIRSF" id="PIRSF000137">
    <property type="entry name" value="Alcohol_oxidase"/>
    <property type="match status" value="1"/>
</dbReference>
<evidence type="ECO:0000259" key="8">
    <source>
        <dbReference type="PROSITE" id="PS00624"/>
    </source>
</evidence>
<evidence type="ECO:0000256" key="4">
    <source>
        <dbReference type="ARBA" id="ARBA00022827"/>
    </source>
</evidence>
<comment type="similarity">
    <text evidence="2 6">Belongs to the GMC oxidoreductase family.</text>
</comment>
<proteinExistence type="inferred from homology"/>
<dbReference type="InterPro" id="IPR007867">
    <property type="entry name" value="GMC_OxRtase_C"/>
</dbReference>
<dbReference type="OrthoDB" id="9785276at2"/>
<dbReference type="PROSITE" id="PS00623">
    <property type="entry name" value="GMC_OXRED_1"/>
    <property type="match status" value="1"/>
</dbReference>
<feature type="domain" description="Glucose-methanol-choline oxidoreductase N-terminal" evidence="7">
    <location>
        <begin position="82"/>
        <end position="105"/>
    </location>
</feature>
<evidence type="ECO:0000256" key="5">
    <source>
        <dbReference type="PIRSR" id="PIRSR000137-2"/>
    </source>
</evidence>